<feature type="compositionally biased region" description="Acidic residues" evidence="2">
    <location>
        <begin position="184"/>
        <end position="196"/>
    </location>
</feature>
<feature type="region of interest" description="Disordered" evidence="2">
    <location>
        <begin position="177"/>
        <end position="196"/>
    </location>
</feature>
<dbReference type="Gene3D" id="1.20.120.740">
    <property type="entry name" value="YgfB uncharacterised protein family UPF0149, PF03695"/>
    <property type="match status" value="1"/>
</dbReference>
<accession>A0ABU1GR83</accession>
<reference evidence="3 4" key="1">
    <citation type="submission" date="2023-04" db="EMBL/GenBank/DDBJ databases">
        <title>A long-awaited taxogenomic arrangement of the family Halomonadaceae.</title>
        <authorList>
            <person name="De La Haba R."/>
            <person name="Chuvochina M."/>
            <person name="Wittouck S."/>
            <person name="Arahal D.R."/>
            <person name="Sanchez-Porro C."/>
            <person name="Hugenholtz P."/>
            <person name="Ventosa A."/>
        </authorList>
    </citation>
    <scope>NUCLEOTIDE SEQUENCE [LARGE SCALE GENOMIC DNA]</scope>
    <source>
        <strain evidence="3 4">DSM 22428</strain>
    </source>
</reference>
<dbReference type="PANTHER" id="PTHR37528">
    <property type="entry name" value="UPF0149 PROTEIN YGFB"/>
    <property type="match status" value="1"/>
</dbReference>
<dbReference type="Proteomes" id="UP001269375">
    <property type="component" value="Unassembled WGS sequence"/>
</dbReference>
<comment type="similarity">
    <text evidence="1">Belongs to the UPF0149 family.</text>
</comment>
<dbReference type="EMBL" id="JARWAO010000001">
    <property type="protein sequence ID" value="MDR5894543.1"/>
    <property type="molecule type" value="Genomic_DNA"/>
</dbReference>
<sequence>MSIQEDSLDFSLISDLFLAHGSLQSPSFLDGRLCAQIALTDLSPEAWLDEVCSALGVDEPSDRDAAAQLLEWRKRTEERLSASELGYEPLIPDDIYSISEQAQGLKDWCLGFCEVLSEVEHDIRDQWPSALKEALEDVNTLCGIETDLDNTAENENDLFALTEHARMAAMLLYTQQHPGQPDVEQVDENDPEVTRH</sequence>
<gene>
    <name evidence="3" type="ORF">QC825_00485</name>
</gene>
<protein>
    <submittedName>
        <fullName evidence="3">YecA family protein</fullName>
    </submittedName>
</protein>
<evidence type="ECO:0000256" key="1">
    <source>
        <dbReference type="ARBA" id="ARBA00038308"/>
    </source>
</evidence>
<dbReference type="RefSeq" id="WP_251593385.1">
    <property type="nucleotide sequence ID" value="NZ_JAMLJI010000002.1"/>
</dbReference>
<dbReference type="InterPro" id="IPR036255">
    <property type="entry name" value="YgfB-like_sf"/>
</dbReference>
<comment type="caution">
    <text evidence="3">The sequence shown here is derived from an EMBL/GenBank/DDBJ whole genome shotgun (WGS) entry which is preliminary data.</text>
</comment>
<name>A0ABU1GR83_9GAMM</name>
<organism evidence="3 4">
    <name type="scientific">Larsenimonas suaedae</name>
    <dbReference type="NCBI Taxonomy" id="1851019"/>
    <lineage>
        <taxon>Bacteria</taxon>
        <taxon>Pseudomonadati</taxon>
        <taxon>Pseudomonadota</taxon>
        <taxon>Gammaproteobacteria</taxon>
        <taxon>Oceanospirillales</taxon>
        <taxon>Halomonadaceae</taxon>
        <taxon>Larsenimonas</taxon>
    </lineage>
</organism>
<dbReference type="Pfam" id="PF03695">
    <property type="entry name" value="UPF0149"/>
    <property type="match status" value="1"/>
</dbReference>
<dbReference type="InterPro" id="IPR011978">
    <property type="entry name" value="YgfB-like"/>
</dbReference>
<dbReference type="SUPFAM" id="SSF101327">
    <property type="entry name" value="YgfB-like"/>
    <property type="match status" value="1"/>
</dbReference>
<evidence type="ECO:0000256" key="2">
    <source>
        <dbReference type="SAM" id="MobiDB-lite"/>
    </source>
</evidence>
<dbReference type="PANTHER" id="PTHR37528:SF1">
    <property type="entry name" value="UPF0149 PROTEIN YGFB"/>
    <property type="match status" value="1"/>
</dbReference>
<keyword evidence="4" id="KW-1185">Reference proteome</keyword>
<evidence type="ECO:0000313" key="3">
    <source>
        <dbReference type="EMBL" id="MDR5894543.1"/>
    </source>
</evidence>
<proteinExistence type="inferred from homology"/>
<evidence type="ECO:0000313" key="4">
    <source>
        <dbReference type="Proteomes" id="UP001269375"/>
    </source>
</evidence>